<evidence type="ECO:0000256" key="3">
    <source>
        <dbReference type="PROSITE-ProRule" id="PRU01248"/>
    </source>
</evidence>
<sequence length="729" mass="81139">MTSAAAAPRRGGPVPPDAPVLATRPLRPGTDLDGTSRFADDVWDLDAANHQVHTRRWILNFPTLPAAFRPVAKELFYALLAGEPPPGETRSSLGSIRGRFTQVKKFLWWADRRGIRALADVTADDLLAFHHWLQSQDLGPSQRGAHRGAVRAFWLYRHVLHSDALPLDPSRIEEWTSDNSKPARRSENRTDRIPEQVISPLLVWALRWVSDFAPDVVAARAEWWPLYIEGRRRSALGRRGQPPIIDRAKRAETRERLRTLLADYRAAGRPLPGNADGQVNEHHLARQIGRYRSAFRYPTTSAMISEAVAELGIADDTYLITPVRAQVHGRPWLARIRFADVPTLTRMLAAACYVVIAYLSGMRDSEVKHMRRGCLTRKRDRDGAVVRRVVTSQAFKGEGTPTGVRATWVVSETVEHAVAVLEQLQPPEVDFLFAPLPGSAGYRYGDAGDPQTTTATNRVLNAFVDWINTYCGAHDLPDIIPLVRKQRWMLSTSQFRRTLAWFIARRPGGSIAGAIQYRHHSIQMFEGYAGTSDSGFRAEVEAEQTLERGERLLAMIDGHEHHDLRGPAAGEAQARLAEFGRKVAYAGSVVTDPKRLAKIMKRDDPKIYFGEFVTCVHNPAKALCRRKLALDGRTALPDLGDCQPLRCRNVALTPDNLAALATQLSTLDTILESSEVLAPYVAHRLEQQRCDLAALLAAAGHDPQQHPDQRCIPGQHKAVDAVSGSEEVR</sequence>
<gene>
    <name evidence="6" type="ORF">QP939_04485</name>
</gene>
<feature type="compositionally biased region" description="Low complexity" evidence="4">
    <location>
        <begin position="1"/>
        <end position="12"/>
    </location>
</feature>
<evidence type="ECO:0000256" key="4">
    <source>
        <dbReference type="SAM" id="MobiDB-lite"/>
    </source>
</evidence>
<dbReference type="EMBL" id="CP127173">
    <property type="protein sequence ID" value="WIV57939.1"/>
    <property type="molecule type" value="Genomic_DNA"/>
</dbReference>
<protein>
    <recommendedName>
        <fullName evidence="5">Core-binding (CB) domain-containing protein</fullName>
    </recommendedName>
</protein>
<organism evidence="6 7">
    <name type="scientific">Amycolatopsis nalaikhensis</name>
    <dbReference type="NCBI Taxonomy" id="715472"/>
    <lineage>
        <taxon>Bacteria</taxon>
        <taxon>Bacillati</taxon>
        <taxon>Actinomycetota</taxon>
        <taxon>Actinomycetes</taxon>
        <taxon>Pseudonocardiales</taxon>
        <taxon>Pseudonocardiaceae</taxon>
        <taxon>Amycolatopsis</taxon>
    </lineage>
</organism>
<feature type="region of interest" description="Disordered" evidence="4">
    <location>
        <begin position="1"/>
        <end position="31"/>
    </location>
</feature>
<keyword evidence="2" id="KW-0233">DNA recombination</keyword>
<feature type="domain" description="Core-binding (CB)" evidence="5">
    <location>
        <begin position="66"/>
        <end position="158"/>
    </location>
</feature>
<proteinExistence type="predicted"/>
<dbReference type="Gene3D" id="1.10.443.10">
    <property type="entry name" value="Intergrase catalytic core"/>
    <property type="match status" value="1"/>
</dbReference>
<dbReference type="InterPro" id="IPR010998">
    <property type="entry name" value="Integrase_recombinase_N"/>
</dbReference>
<dbReference type="PROSITE" id="PS51900">
    <property type="entry name" value="CB"/>
    <property type="match status" value="1"/>
</dbReference>
<dbReference type="InterPro" id="IPR013762">
    <property type="entry name" value="Integrase-like_cat_sf"/>
</dbReference>
<evidence type="ECO:0000313" key="7">
    <source>
        <dbReference type="Proteomes" id="UP001227101"/>
    </source>
</evidence>
<dbReference type="RefSeq" id="WP_285455267.1">
    <property type="nucleotide sequence ID" value="NZ_CP127173.1"/>
</dbReference>
<accession>A0ABY8XQJ6</accession>
<reference evidence="6 7" key="1">
    <citation type="submission" date="2023-06" db="EMBL/GenBank/DDBJ databases">
        <authorList>
            <person name="Oyuntsetseg B."/>
            <person name="Kim S.B."/>
        </authorList>
    </citation>
    <scope>NUCLEOTIDE SEQUENCE [LARGE SCALE GENOMIC DNA]</scope>
    <source>
        <strain evidence="6 7">2-2</strain>
    </source>
</reference>
<evidence type="ECO:0000313" key="6">
    <source>
        <dbReference type="EMBL" id="WIV57939.1"/>
    </source>
</evidence>
<evidence type="ECO:0000256" key="2">
    <source>
        <dbReference type="ARBA" id="ARBA00023172"/>
    </source>
</evidence>
<dbReference type="Proteomes" id="UP001227101">
    <property type="component" value="Chromosome"/>
</dbReference>
<evidence type="ECO:0000259" key="5">
    <source>
        <dbReference type="PROSITE" id="PS51900"/>
    </source>
</evidence>
<keyword evidence="7" id="KW-1185">Reference proteome</keyword>
<name>A0ABY8XQJ6_9PSEU</name>
<keyword evidence="1 3" id="KW-0238">DNA-binding</keyword>
<dbReference type="InterPro" id="IPR011010">
    <property type="entry name" value="DNA_brk_join_enz"/>
</dbReference>
<dbReference type="SUPFAM" id="SSF56349">
    <property type="entry name" value="DNA breaking-rejoining enzymes"/>
    <property type="match status" value="1"/>
</dbReference>
<dbReference type="InterPro" id="IPR044068">
    <property type="entry name" value="CB"/>
</dbReference>
<dbReference type="Gene3D" id="1.10.150.130">
    <property type="match status" value="1"/>
</dbReference>
<evidence type="ECO:0000256" key="1">
    <source>
        <dbReference type="ARBA" id="ARBA00023125"/>
    </source>
</evidence>